<dbReference type="InterPro" id="IPR001466">
    <property type="entry name" value="Beta-lactam-related"/>
</dbReference>
<name>Q0AMQ8_MARMM</name>
<dbReference type="InterPro" id="IPR012338">
    <property type="entry name" value="Beta-lactam/transpept-like"/>
</dbReference>
<feature type="domain" description="Beta-lactamase-related" evidence="2">
    <location>
        <begin position="87"/>
        <end position="354"/>
    </location>
</feature>
<proteinExistence type="predicted"/>
<keyword evidence="4" id="KW-1185">Reference proteome</keyword>
<gene>
    <name evidence="3" type="ordered locus">Mmar10_2137</name>
</gene>
<dbReference type="Proteomes" id="UP000001964">
    <property type="component" value="Chromosome"/>
</dbReference>
<dbReference type="PANTHER" id="PTHR46825">
    <property type="entry name" value="D-ALANYL-D-ALANINE-CARBOXYPEPTIDASE/ENDOPEPTIDASE AMPH"/>
    <property type="match status" value="1"/>
</dbReference>
<evidence type="ECO:0000256" key="1">
    <source>
        <dbReference type="SAM" id="MobiDB-lite"/>
    </source>
</evidence>
<dbReference type="RefSeq" id="WP_011644074.1">
    <property type="nucleotide sequence ID" value="NC_008347.1"/>
</dbReference>
<dbReference type="MEROPS" id="S12.A21"/>
<dbReference type="OrthoDB" id="7631522at2"/>
<organism evidence="3 4">
    <name type="scientific">Maricaulis maris (strain MCS10)</name>
    <name type="common">Caulobacter maris</name>
    <dbReference type="NCBI Taxonomy" id="394221"/>
    <lineage>
        <taxon>Bacteria</taxon>
        <taxon>Pseudomonadati</taxon>
        <taxon>Pseudomonadota</taxon>
        <taxon>Alphaproteobacteria</taxon>
        <taxon>Maricaulales</taxon>
        <taxon>Maricaulaceae</taxon>
        <taxon>Maricaulis</taxon>
    </lineage>
</organism>
<sequence length="366" mass="38416">MIPILTPGSAWAAASDCRPGLRYDGPPLMSPPAGLDQLPRPSRSLATATDPGFIAVLEGAADRIAAHAPALSLAIAHPELGLWQSVRGTSPGNRFAAASIGKSMTAVVIFQLADEGRLQASDTLDRWFPDLPSSGLVTLDQLLTHTSGYFLPATAPLGGPYTPPERDFERLRDTGPVFCPGTNWAYSNVGYQLLGRVIEAVDGRRYGDSLQARILEPLGLDATHVLQAGTPDPLMVTGHTGGEPVGPVDYATPFAAGPVSSTAGDLVRYWSALLAARITSTAALTRMTQALYPMFGQANAAYGRGLQVSQVEGPGLLVHHSGGVTGFTAGVAWLAEDDLIIAAMTNDRDVPAEAAIWSLTRALRDA</sequence>
<evidence type="ECO:0000313" key="3">
    <source>
        <dbReference type="EMBL" id="ABI66429.1"/>
    </source>
</evidence>
<evidence type="ECO:0000313" key="4">
    <source>
        <dbReference type="Proteomes" id="UP000001964"/>
    </source>
</evidence>
<dbReference type="STRING" id="394221.Mmar10_2137"/>
<evidence type="ECO:0000259" key="2">
    <source>
        <dbReference type="Pfam" id="PF00144"/>
    </source>
</evidence>
<dbReference type="EMBL" id="CP000449">
    <property type="protein sequence ID" value="ABI66429.1"/>
    <property type="molecule type" value="Genomic_DNA"/>
</dbReference>
<dbReference type="AlphaFoldDB" id="Q0AMQ8"/>
<protein>
    <submittedName>
        <fullName evidence="3">Beta-lactamase</fullName>
    </submittedName>
</protein>
<dbReference type="KEGG" id="mmr:Mmar10_2137"/>
<dbReference type="SUPFAM" id="SSF56601">
    <property type="entry name" value="beta-lactamase/transpeptidase-like"/>
    <property type="match status" value="1"/>
</dbReference>
<dbReference type="InterPro" id="IPR050491">
    <property type="entry name" value="AmpC-like"/>
</dbReference>
<dbReference type="PANTHER" id="PTHR46825:SF9">
    <property type="entry name" value="BETA-LACTAMASE-RELATED DOMAIN-CONTAINING PROTEIN"/>
    <property type="match status" value="1"/>
</dbReference>
<dbReference type="Pfam" id="PF00144">
    <property type="entry name" value="Beta-lactamase"/>
    <property type="match status" value="1"/>
</dbReference>
<dbReference type="eggNOG" id="COG1680">
    <property type="taxonomic scope" value="Bacteria"/>
</dbReference>
<feature type="region of interest" description="Disordered" evidence="1">
    <location>
        <begin position="23"/>
        <end position="44"/>
    </location>
</feature>
<accession>Q0AMQ8</accession>
<reference evidence="3 4" key="1">
    <citation type="submission" date="2006-08" db="EMBL/GenBank/DDBJ databases">
        <title>Complete sequence of Maricaulis maris MCS10.</title>
        <authorList>
            <consortium name="US DOE Joint Genome Institute"/>
            <person name="Copeland A."/>
            <person name="Lucas S."/>
            <person name="Lapidus A."/>
            <person name="Barry K."/>
            <person name="Detter J.C."/>
            <person name="Glavina del Rio T."/>
            <person name="Hammon N."/>
            <person name="Israni S."/>
            <person name="Dalin E."/>
            <person name="Tice H."/>
            <person name="Pitluck S."/>
            <person name="Saunders E."/>
            <person name="Brettin T."/>
            <person name="Bruce D."/>
            <person name="Han C."/>
            <person name="Tapia R."/>
            <person name="Gilna P."/>
            <person name="Schmutz J."/>
            <person name="Larimer F."/>
            <person name="Land M."/>
            <person name="Hauser L."/>
            <person name="Kyrpides N."/>
            <person name="Mikhailova N."/>
            <person name="Viollier P."/>
            <person name="Stephens C."/>
            <person name="Richardson P."/>
        </authorList>
    </citation>
    <scope>NUCLEOTIDE SEQUENCE [LARGE SCALE GENOMIC DNA]</scope>
    <source>
        <strain evidence="3 4">MCS10</strain>
    </source>
</reference>
<dbReference type="Gene3D" id="3.40.710.10">
    <property type="entry name" value="DD-peptidase/beta-lactamase superfamily"/>
    <property type="match status" value="1"/>
</dbReference>
<dbReference type="HOGENOM" id="CLU_756057_0_0_5"/>